<feature type="compositionally biased region" description="Basic residues" evidence="1">
    <location>
        <begin position="1"/>
        <end position="12"/>
    </location>
</feature>
<feature type="compositionally biased region" description="Basic and acidic residues" evidence="1">
    <location>
        <begin position="216"/>
        <end position="231"/>
    </location>
</feature>
<protein>
    <submittedName>
        <fullName evidence="4">PINc domain-containing protein</fullName>
    </submittedName>
</protein>
<proteinExistence type="predicted"/>
<evidence type="ECO:0000313" key="4">
    <source>
        <dbReference type="WBParaSite" id="TTAC_0000774901-mRNA-1"/>
    </source>
</evidence>
<evidence type="ECO:0000313" key="2">
    <source>
        <dbReference type="EMBL" id="VDM32180.1"/>
    </source>
</evidence>
<evidence type="ECO:0000313" key="3">
    <source>
        <dbReference type="Proteomes" id="UP000274429"/>
    </source>
</evidence>
<feature type="compositionally biased region" description="Polar residues" evidence="1">
    <location>
        <begin position="201"/>
        <end position="215"/>
    </location>
</feature>
<reference evidence="4" key="1">
    <citation type="submission" date="2017-02" db="UniProtKB">
        <authorList>
            <consortium name="WormBaseParasite"/>
        </authorList>
    </citation>
    <scope>IDENTIFICATION</scope>
</reference>
<feature type="compositionally biased region" description="Acidic residues" evidence="1">
    <location>
        <begin position="457"/>
        <end position="475"/>
    </location>
</feature>
<feature type="region of interest" description="Disordered" evidence="1">
    <location>
        <begin position="1"/>
        <end position="42"/>
    </location>
</feature>
<feature type="compositionally biased region" description="Polar residues" evidence="1">
    <location>
        <begin position="238"/>
        <end position="253"/>
    </location>
</feature>
<dbReference type="Proteomes" id="UP000274429">
    <property type="component" value="Unassembled WGS sequence"/>
</dbReference>
<dbReference type="EMBL" id="UYWX01020399">
    <property type="protein sequence ID" value="VDM32180.1"/>
    <property type="molecule type" value="Genomic_DNA"/>
</dbReference>
<reference evidence="2 3" key="2">
    <citation type="submission" date="2018-11" db="EMBL/GenBank/DDBJ databases">
        <authorList>
            <consortium name="Pathogen Informatics"/>
        </authorList>
    </citation>
    <scope>NUCLEOTIDE SEQUENCE [LARGE SCALE GENOMIC DNA]</scope>
</reference>
<dbReference type="AlphaFoldDB" id="A0A0R3X349"/>
<feature type="region of interest" description="Disordered" evidence="1">
    <location>
        <begin position="177"/>
        <end position="253"/>
    </location>
</feature>
<dbReference type="WBParaSite" id="TTAC_0000774901-mRNA-1">
    <property type="protein sequence ID" value="TTAC_0000774901-mRNA-1"/>
    <property type="gene ID" value="TTAC_0000774901"/>
</dbReference>
<accession>A0A0R3X349</accession>
<name>A0A0R3X349_HYDTA</name>
<feature type="region of interest" description="Disordered" evidence="1">
    <location>
        <begin position="432"/>
        <end position="490"/>
    </location>
</feature>
<gene>
    <name evidence="2" type="ORF">TTAC_LOCUS7734</name>
</gene>
<feature type="compositionally biased region" description="Acidic residues" evidence="1">
    <location>
        <begin position="433"/>
        <end position="447"/>
    </location>
</feature>
<evidence type="ECO:0000256" key="1">
    <source>
        <dbReference type="SAM" id="MobiDB-lite"/>
    </source>
</evidence>
<dbReference type="STRING" id="6205.A0A0R3X349"/>
<keyword evidence="3" id="KW-1185">Reference proteome</keyword>
<organism evidence="4">
    <name type="scientific">Hydatigena taeniaeformis</name>
    <name type="common">Feline tapeworm</name>
    <name type="synonym">Taenia taeniaeformis</name>
    <dbReference type="NCBI Taxonomy" id="6205"/>
    <lineage>
        <taxon>Eukaryota</taxon>
        <taxon>Metazoa</taxon>
        <taxon>Spiralia</taxon>
        <taxon>Lophotrochozoa</taxon>
        <taxon>Platyhelminthes</taxon>
        <taxon>Cestoda</taxon>
        <taxon>Eucestoda</taxon>
        <taxon>Cyclophyllidea</taxon>
        <taxon>Taeniidae</taxon>
        <taxon>Hydatigera</taxon>
    </lineage>
</organism>
<feature type="compositionally biased region" description="Polar residues" evidence="1">
    <location>
        <begin position="184"/>
        <end position="193"/>
    </location>
</feature>
<dbReference type="OrthoDB" id="6257379at2759"/>
<sequence length="520" mass="58423">MGLRIGARRRKDKQNEDKRTRKSSNSKSADRLDALPPASPGSLTTRAVDGGTCLASPFLPNSISTATSNNLYNAQSTSNRNVIFRDNRFPDGTIMPRIQTQQSQILPVGGGKEGRVSPTGSVYSSASVQPALLNYASYPPSYVPQFSAKPTELAVRRGEHINGDSVYQSVYAEAMPKPDYPLSNDGTATSNRDSGLDTESRSSSAGKPPFTNTVDKCSRWREASRQDDYRQPKGFQSRHLSQGRPNSVYTFNDSPQILLPRNYQSDCDTPEFGKAAIATSSRGRRQLNSNDIAYGTAMMPRQWRNPKSYDEKSYSTHQTDGYYRCSSALLNENIRKTSLGTGSLQRIQLEDDVSTARGSRGTNYGHPRRRFRREDEFQGCTVRSASYGLPRNQPIRGGYFEEKNEMDRYGRLSPVRRPISRTCNSRDVWDFDNGGDDYVDDDDDDDDVGSRARVEVDYSEEDEEEDEEDGEDEETSNFQDAPYTSKYSRAYANHSRMGPNYYRRFSVPSMANHEVSIIRL</sequence>